<feature type="domain" description="Metalloprotease TldD/E C-terminal" evidence="4">
    <location>
        <begin position="232"/>
        <end position="447"/>
    </location>
</feature>
<dbReference type="RefSeq" id="WP_169625736.1">
    <property type="nucleotide sequence ID" value="NZ_JABBNT010000003.1"/>
</dbReference>
<dbReference type="Pfam" id="PF01523">
    <property type="entry name" value="PmbA_TldD_1st"/>
    <property type="match status" value="1"/>
</dbReference>
<reference evidence="6 7" key="1">
    <citation type="submission" date="2020-04" db="EMBL/GenBank/DDBJ databases">
        <title>Rhodospirillaceae bacterium KN72 isolated from deep sea.</title>
        <authorList>
            <person name="Zhang D.-C."/>
        </authorList>
    </citation>
    <scope>NUCLEOTIDE SEQUENCE [LARGE SCALE GENOMIC DNA]</scope>
    <source>
        <strain evidence="6 7">KN72</strain>
    </source>
</reference>
<dbReference type="AlphaFoldDB" id="A0A7Y0HF43"/>
<gene>
    <name evidence="6" type="ORF">HH303_12950</name>
</gene>
<name>A0A7Y0HF43_9PROT</name>
<feature type="domain" description="Metalloprotease TldD/E N-terminal" evidence="3">
    <location>
        <begin position="41"/>
        <end position="90"/>
    </location>
</feature>
<comment type="caution">
    <text evidence="6">The sequence shown here is derived from an EMBL/GenBank/DDBJ whole genome shotgun (WGS) entry which is preliminary data.</text>
</comment>
<dbReference type="InterPro" id="IPR045570">
    <property type="entry name" value="Metalloprtase-TldD/E_cen_dom"/>
</dbReference>
<dbReference type="Pfam" id="PF19289">
    <property type="entry name" value="PmbA_TldD_3rd"/>
    <property type="match status" value="1"/>
</dbReference>
<organism evidence="6 7">
    <name type="scientific">Pacificispira spongiicola</name>
    <dbReference type="NCBI Taxonomy" id="2729598"/>
    <lineage>
        <taxon>Bacteria</taxon>
        <taxon>Pseudomonadati</taxon>
        <taxon>Pseudomonadota</taxon>
        <taxon>Alphaproteobacteria</taxon>
        <taxon>Rhodospirillales</taxon>
        <taxon>Rhodospirillaceae</taxon>
        <taxon>Pacificispira</taxon>
    </lineage>
</organism>
<keyword evidence="7" id="KW-1185">Reference proteome</keyword>
<evidence type="ECO:0000256" key="1">
    <source>
        <dbReference type="ARBA" id="ARBA00005836"/>
    </source>
</evidence>
<dbReference type="GO" id="GO:0005829">
    <property type="term" value="C:cytosol"/>
    <property type="evidence" value="ECO:0007669"/>
    <property type="project" value="TreeGrafter"/>
</dbReference>
<evidence type="ECO:0000259" key="3">
    <source>
        <dbReference type="Pfam" id="PF01523"/>
    </source>
</evidence>
<dbReference type="SUPFAM" id="SSF111283">
    <property type="entry name" value="Putative modulator of DNA gyrase, PmbA/TldD"/>
    <property type="match status" value="1"/>
</dbReference>
<dbReference type="InterPro" id="IPR036059">
    <property type="entry name" value="TldD/PmbA_sf"/>
</dbReference>
<dbReference type="InterPro" id="IPR047657">
    <property type="entry name" value="PmbA"/>
</dbReference>
<sequence>MTSESETLPMIQELVEQACKAGADAADAVAGFSAAVSHAQRMGKTESLERQEARDLGLRVFVGKRQAIVSSNDWKPEGLSLLVERAIAMARAVPEDEFCGIADPDQIVGADYPKLDMLDPVEPSPEELIERAKIAEDTARSIDGITNSEGAEASWGRNAIALAASNGFAGRYERSSHSVMVSVLAGTGTGMESDYDYSSTVFGEDLEDPAVIGRSAAERALKKLGARKAKTAKVPVVFDPRVSGGLIRHLTGAINGASVARGTSFLKDKMGQQIMASGITIVDDPHRNRGQASKPFDAEGLPNMVRNLVDGGVLKTWVLDLRTGRQLGLPSTGHASRGTSSPPSPSTTNLHMEAGTVSPAELMADIDSGLYITSLMGQGVNMVTGDYSRGASGFWIEKGEIAYPVNEVTIAGTLQDMFMHMTPADDLVFKHATNAPTVRIDGMMVAGS</sequence>
<dbReference type="Gene3D" id="3.30.2290.10">
    <property type="entry name" value="PmbA/TldD superfamily"/>
    <property type="match status" value="1"/>
</dbReference>
<dbReference type="InterPro" id="IPR002510">
    <property type="entry name" value="Metalloprtase-TldD/E_N"/>
</dbReference>
<feature type="region of interest" description="Disordered" evidence="2">
    <location>
        <begin position="328"/>
        <end position="352"/>
    </location>
</feature>
<dbReference type="PANTHER" id="PTHR43421:SF1">
    <property type="entry name" value="METALLOPROTEASE PMBA"/>
    <property type="match status" value="1"/>
</dbReference>
<dbReference type="PANTHER" id="PTHR43421">
    <property type="entry name" value="METALLOPROTEASE PMBA"/>
    <property type="match status" value="1"/>
</dbReference>
<dbReference type="Proteomes" id="UP000539372">
    <property type="component" value="Unassembled WGS sequence"/>
</dbReference>
<evidence type="ECO:0000259" key="5">
    <source>
        <dbReference type="Pfam" id="PF19290"/>
    </source>
</evidence>
<protein>
    <submittedName>
        <fullName evidence="6">TldD/PmbA family protein</fullName>
    </submittedName>
</protein>
<dbReference type="Pfam" id="PF19290">
    <property type="entry name" value="PmbA_TldD_2nd"/>
    <property type="match status" value="1"/>
</dbReference>
<evidence type="ECO:0000313" key="6">
    <source>
        <dbReference type="EMBL" id="NMM45395.1"/>
    </source>
</evidence>
<evidence type="ECO:0000256" key="2">
    <source>
        <dbReference type="SAM" id="MobiDB-lite"/>
    </source>
</evidence>
<evidence type="ECO:0000313" key="7">
    <source>
        <dbReference type="Proteomes" id="UP000539372"/>
    </source>
</evidence>
<accession>A0A7Y0HF43</accession>
<dbReference type="InterPro" id="IPR045569">
    <property type="entry name" value="Metalloprtase-TldD/E_C"/>
</dbReference>
<feature type="domain" description="Metalloprotease TldD/E central" evidence="5">
    <location>
        <begin position="119"/>
        <end position="224"/>
    </location>
</feature>
<evidence type="ECO:0000259" key="4">
    <source>
        <dbReference type="Pfam" id="PF19289"/>
    </source>
</evidence>
<comment type="similarity">
    <text evidence="1">Belongs to the peptidase U62 family.</text>
</comment>
<dbReference type="GO" id="GO:0008237">
    <property type="term" value="F:metallopeptidase activity"/>
    <property type="evidence" value="ECO:0007669"/>
    <property type="project" value="InterPro"/>
</dbReference>
<dbReference type="GO" id="GO:0006508">
    <property type="term" value="P:proteolysis"/>
    <property type="evidence" value="ECO:0007669"/>
    <property type="project" value="InterPro"/>
</dbReference>
<dbReference type="EMBL" id="JABBNT010000003">
    <property type="protein sequence ID" value="NMM45395.1"/>
    <property type="molecule type" value="Genomic_DNA"/>
</dbReference>
<dbReference type="InterPro" id="IPR035068">
    <property type="entry name" value="TldD/PmbA_N"/>
</dbReference>
<proteinExistence type="inferred from homology"/>